<protein>
    <recommendedName>
        <fullName evidence="2">Clr5 domain-containing protein</fullName>
    </recommendedName>
</protein>
<sequence length="334" mass="37515">MKTSISSDVWEKKKALIAKLYMEEEWPLKQVIKQIRSDDFNPSETQLRSRLKKWRVTKPSRQTRKKPQGSDDEFEKDGRSSTASPRNQKQSPILRDSAKHPEWAHPLYAPQPHIVSQQLTPSPSGDSLIREHSSAVHSFNDPNNPSTSSFEHLGQTSTAAGLMVNTSSVVTPNYSTLPLSPESCIPSPGTTTAQIPQWPRSVSLDLGLNQTMQPPAPWYSVPFEPVTPPSSVPHTAPLPASASGYMIPPAHGMYPPEFTHYPGEDYQIYDSKPWKRTMSLQYDYGQNRHGHGHPEHPEHHDRKYHPAYHHPHGDMVSLPPSQPVMCAPMMPYSS</sequence>
<gene>
    <name evidence="3" type="ORF">PENSTE_c002G02647</name>
</gene>
<evidence type="ECO:0000313" key="4">
    <source>
        <dbReference type="Proteomes" id="UP000191285"/>
    </source>
</evidence>
<dbReference type="EMBL" id="MLKD01000002">
    <property type="protein sequence ID" value="OQE29894.1"/>
    <property type="molecule type" value="Genomic_DNA"/>
</dbReference>
<name>A0A1V6TV86_9EURO</name>
<feature type="region of interest" description="Disordered" evidence="1">
    <location>
        <begin position="36"/>
        <end position="95"/>
    </location>
</feature>
<feature type="domain" description="Clr5" evidence="2">
    <location>
        <begin position="7"/>
        <end position="58"/>
    </location>
</feature>
<dbReference type="Pfam" id="PF14420">
    <property type="entry name" value="Clr5"/>
    <property type="match status" value="1"/>
</dbReference>
<accession>A0A1V6TV86</accession>
<reference evidence="4" key="1">
    <citation type="journal article" date="2017" name="Nat. Microbiol.">
        <title>Global analysis of biosynthetic gene clusters reveals vast potential of secondary metabolite production in Penicillium species.</title>
        <authorList>
            <person name="Nielsen J.C."/>
            <person name="Grijseels S."/>
            <person name="Prigent S."/>
            <person name="Ji B."/>
            <person name="Dainat J."/>
            <person name="Nielsen K.F."/>
            <person name="Frisvad J.C."/>
            <person name="Workman M."/>
            <person name="Nielsen J."/>
        </authorList>
    </citation>
    <scope>NUCLEOTIDE SEQUENCE [LARGE SCALE GENOMIC DNA]</scope>
    <source>
        <strain evidence="4">IBT 24891</strain>
    </source>
</reference>
<feature type="compositionally biased region" description="Basic residues" evidence="1">
    <location>
        <begin position="49"/>
        <end position="67"/>
    </location>
</feature>
<comment type="caution">
    <text evidence="3">The sequence shown here is derived from an EMBL/GenBank/DDBJ whole genome shotgun (WGS) entry which is preliminary data.</text>
</comment>
<evidence type="ECO:0000313" key="3">
    <source>
        <dbReference type="EMBL" id="OQE29894.1"/>
    </source>
</evidence>
<dbReference type="Proteomes" id="UP000191285">
    <property type="component" value="Unassembled WGS sequence"/>
</dbReference>
<dbReference type="InterPro" id="IPR025676">
    <property type="entry name" value="Clr5_dom"/>
</dbReference>
<evidence type="ECO:0000256" key="1">
    <source>
        <dbReference type="SAM" id="MobiDB-lite"/>
    </source>
</evidence>
<feature type="compositionally biased region" description="Polar residues" evidence="1">
    <location>
        <begin position="80"/>
        <end position="91"/>
    </location>
</feature>
<dbReference type="OrthoDB" id="5308957at2759"/>
<evidence type="ECO:0000259" key="2">
    <source>
        <dbReference type="Pfam" id="PF14420"/>
    </source>
</evidence>
<keyword evidence="4" id="KW-1185">Reference proteome</keyword>
<organism evidence="3 4">
    <name type="scientific">Penicillium steckii</name>
    <dbReference type="NCBI Taxonomy" id="303698"/>
    <lineage>
        <taxon>Eukaryota</taxon>
        <taxon>Fungi</taxon>
        <taxon>Dikarya</taxon>
        <taxon>Ascomycota</taxon>
        <taxon>Pezizomycotina</taxon>
        <taxon>Eurotiomycetes</taxon>
        <taxon>Eurotiomycetidae</taxon>
        <taxon>Eurotiales</taxon>
        <taxon>Aspergillaceae</taxon>
        <taxon>Penicillium</taxon>
    </lineage>
</organism>
<proteinExistence type="predicted"/>
<dbReference type="AlphaFoldDB" id="A0A1V6TV86"/>